<feature type="transmembrane region" description="Helical" evidence="1">
    <location>
        <begin position="94"/>
        <end position="113"/>
    </location>
</feature>
<keyword evidence="1" id="KW-0472">Membrane</keyword>
<comment type="caution">
    <text evidence="3">The sequence shown here is derived from an EMBL/GenBank/DDBJ whole genome shotgun (WGS) entry which is preliminary data.</text>
</comment>
<organism evidence="3 4">
    <name type="scientific">Vagococcus humatus</name>
    <dbReference type="NCBI Taxonomy" id="1889241"/>
    <lineage>
        <taxon>Bacteria</taxon>
        <taxon>Bacillati</taxon>
        <taxon>Bacillota</taxon>
        <taxon>Bacilli</taxon>
        <taxon>Lactobacillales</taxon>
        <taxon>Enterococcaceae</taxon>
        <taxon>Vagococcus</taxon>
    </lineage>
</organism>
<evidence type="ECO:0000313" key="4">
    <source>
        <dbReference type="Proteomes" id="UP000277864"/>
    </source>
</evidence>
<dbReference type="AlphaFoldDB" id="A0A429Z5Y2"/>
<feature type="transmembrane region" description="Helical" evidence="1">
    <location>
        <begin position="7"/>
        <end position="25"/>
    </location>
</feature>
<protein>
    <submittedName>
        <fullName evidence="3">DUF3899 domain-containing protein</fullName>
    </submittedName>
</protein>
<dbReference type="RefSeq" id="WP_125943557.1">
    <property type="nucleotide sequence ID" value="NZ_PXZH01000003.1"/>
</dbReference>
<dbReference type="Proteomes" id="UP000277864">
    <property type="component" value="Unassembled WGS sequence"/>
</dbReference>
<feature type="domain" description="DUF3899" evidence="2">
    <location>
        <begin position="35"/>
        <end position="112"/>
    </location>
</feature>
<proteinExistence type="predicted"/>
<evidence type="ECO:0000256" key="1">
    <source>
        <dbReference type="SAM" id="Phobius"/>
    </source>
</evidence>
<evidence type="ECO:0000313" key="3">
    <source>
        <dbReference type="EMBL" id="RST89131.1"/>
    </source>
</evidence>
<reference evidence="3 4" key="1">
    <citation type="submission" date="2018-03" db="EMBL/GenBank/DDBJ databases">
        <authorList>
            <person name="Gulvik C.A."/>
        </authorList>
    </citation>
    <scope>NUCLEOTIDE SEQUENCE [LARGE SCALE GENOMIC DNA]</scope>
    <source>
        <strain evidence="3 4">JCM 31581</strain>
    </source>
</reference>
<keyword evidence="4" id="KW-1185">Reference proteome</keyword>
<dbReference type="Pfam" id="PF13038">
    <property type="entry name" value="DUF3899"/>
    <property type="match status" value="1"/>
</dbReference>
<dbReference type="OrthoDB" id="2157555at2"/>
<dbReference type="InterPro" id="IPR025007">
    <property type="entry name" value="DUF3899"/>
</dbReference>
<feature type="transmembrane region" description="Helical" evidence="1">
    <location>
        <begin position="37"/>
        <end position="60"/>
    </location>
</feature>
<keyword evidence="1" id="KW-0812">Transmembrane</keyword>
<sequence length="117" mass="13472">MKDSKKIFWTFLIIAVGLTGYFLLTQQPFSFIQLSNSLFMVSLFFLIIGFTILIMSSGFFDNFQRSMKHLLHLRKKQEPKDYIPISKIVQTQPVYWLCIGGILLLLSVLLLFVTSGS</sequence>
<gene>
    <name evidence="3" type="ORF">C7P63_07535</name>
</gene>
<evidence type="ECO:0000259" key="2">
    <source>
        <dbReference type="Pfam" id="PF13038"/>
    </source>
</evidence>
<keyword evidence="1" id="KW-1133">Transmembrane helix</keyword>
<accession>A0A429Z5Y2</accession>
<name>A0A429Z5Y2_9ENTE</name>
<dbReference type="EMBL" id="PXZH01000003">
    <property type="protein sequence ID" value="RST89131.1"/>
    <property type="molecule type" value="Genomic_DNA"/>
</dbReference>